<evidence type="ECO:0000256" key="1">
    <source>
        <dbReference type="ARBA" id="ARBA00004969"/>
    </source>
</evidence>
<keyword evidence="9" id="KW-1185">Reference proteome</keyword>
<protein>
    <recommendedName>
        <fullName evidence="5">phosphoethanolamine N-methyltransferase</fullName>
        <ecNumber evidence="5">2.1.1.103</ecNumber>
    </recommendedName>
</protein>
<organism evidence="8 9">
    <name type="scientific">Pterulicium gracile</name>
    <dbReference type="NCBI Taxonomy" id="1884261"/>
    <lineage>
        <taxon>Eukaryota</taxon>
        <taxon>Fungi</taxon>
        <taxon>Dikarya</taxon>
        <taxon>Basidiomycota</taxon>
        <taxon>Agaricomycotina</taxon>
        <taxon>Agaricomycetes</taxon>
        <taxon>Agaricomycetidae</taxon>
        <taxon>Agaricales</taxon>
        <taxon>Pleurotineae</taxon>
        <taxon>Pterulaceae</taxon>
        <taxon>Pterulicium</taxon>
    </lineage>
</organism>
<gene>
    <name evidence="8" type="ORF">BDV98DRAFT_559546</name>
</gene>
<dbReference type="EMBL" id="ML178815">
    <property type="protein sequence ID" value="TFL06517.1"/>
    <property type="molecule type" value="Genomic_DNA"/>
</dbReference>
<dbReference type="GO" id="GO:0000234">
    <property type="term" value="F:phosphoethanolamine N-methyltransferase activity"/>
    <property type="evidence" value="ECO:0007669"/>
    <property type="project" value="UniProtKB-EC"/>
</dbReference>
<dbReference type="PANTHER" id="PTHR44307:SF2">
    <property type="entry name" value="PHOSPHOETHANOLAMINE METHYLTRANSFERASE ISOFORM X1"/>
    <property type="match status" value="1"/>
</dbReference>
<reference evidence="8 9" key="1">
    <citation type="journal article" date="2019" name="Nat. Ecol. Evol.">
        <title>Megaphylogeny resolves global patterns of mushroom evolution.</title>
        <authorList>
            <person name="Varga T."/>
            <person name="Krizsan K."/>
            <person name="Foldi C."/>
            <person name="Dima B."/>
            <person name="Sanchez-Garcia M."/>
            <person name="Sanchez-Ramirez S."/>
            <person name="Szollosi G.J."/>
            <person name="Szarkandi J.G."/>
            <person name="Papp V."/>
            <person name="Albert L."/>
            <person name="Andreopoulos W."/>
            <person name="Angelini C."/>
            <person name="Antonin V."/>
            <person name="Barry K.W."/>
            <person name="Bougher N.L."/>
            <person name="Buchanan P."/>
            <person name="Buyck B."/>
            <person name="Bense V."/>
            <person name="Catcheside P."/>
            <person name="Chovatia M."/>
            <person name="Cooper J."/>
            <person name="Damon W."/>
            <person name="Desjardin D."/>
            <person name="Finy P."/>
            <person name="Geml J."/>
            <person name="Haridas S."/>
            <person name="Hughes K."/>
            <person name="Justo A."/>
            <person name="Karasinski D."/>
            <person name="Kautmanova I."/>
            <person name="Kiss B."/>
            <person name="Kocsube S."/>
            <person name="Kotiranta H."/>
            <person name="LaButti K.M."/>
            <person name="Lechner B.E."/>
            <person name="Liimatainen K."/>
            <person name="Lipzen A."/>
            <person name="Lukacs Z."/>
            <person name="Mihaltcheva S."/>
            <person name="Morgado L.N."/>
            <person name="Niskanen T."/>
            <person name="Noordeloos M.E."/>
            <person name="Ohm R.A."/>
            <person name="Ortiz-Santana B."/>
            <person name="Ovrebo C."/>
            <person name="Racz N."/>
            <person name="Riley R."/>
            <person name="Savchenko A."/>
            <person name="Shiryaev A."/>
            <person name="Soop K."/>
            <person name="Spirin V."/>
            <person name="Szebenyi C."/>
            <person name="Tomsovsky M."/>
            <person name="Tulloss R.E."/>
            <person name="Uehling J."/>
            <person name="Grigoriev I.V."/>
            <person name="Vagvolgyi C."/>
            <person name="Papp T."/>
            <person name="Martin F.M."/>
            <person name="Miettinen O."/>
            <person name="Hibbett D.S."/>
            <person name="Nagy L.G."/>
        </authorList>
    </citation>
    <scope>NUCLEOTIDE SEQUENCE [LARGE SCALE GENOMIC DNA]</scope>
    <source>
        <strain evidence="8 9">CBS 309.79</strain>
    </source>
</reference>
<evidence type="ECO:0000313" key="9">
    <source>
        <dbReference type="Proteomes" id="UP000305067"/>
    </source>
</evidence>
<comment type="catalytic activity">
    <reaction evidence="6">
        <text>N,N-dimethylethanolamine phosphate + S-adenosyl-L-methionine = phosphocholine + S-adenosyl-L-homocysteine + H(+)</text>
        <dbReference type="Rhea" id="RHEA:25325"/>
        <dbReference type="ChEBI" id="CHEBI:15378"/>
        <dbReference type="ChEBI" id="CHEBI:57856"/>
        <dbReference type="ChEBI" id="CHEBI:58641"/>
        <dbReference type="ChEBI" id="CHEBI:59789"/>
        <dbReference type="ChEBI" id="CHEBI:295975"/>
        <dbReference type="EC" id="2.1.1.103"/>
    </reaction>
    <physiologicalReaction direction="left-to-right" evidence="6">
        <dbReference type="Rhea" id="RHEA:25326"/>
    </physiologicalReaction>
</comment>
<evidence type="ECO:0000256" key="5">
    <source>
        <dbReference type="ARBA" id="ARBA00035674"/>
    </source>
</evidence>
<sequence length="349" mass="38306">MSTSSIGKLLLSCVLTLGALRLYPDIRFISVYATFLGLAPFYFMKRKQASASADPYGSFHLRLNGGKKGALPKTEWLNMGYWKDTSSFPEACETLAMRLVRTSQMKPGAVVLDVGHGTGESIINLLSNNAVPRPSHVTGITSLLSHAQRTAERAKTLTVTTDVPSSSGSPSLKVTIVHGDAVYNPKLHDPTSAFGGVHPFSPLFPAQSFDTIFALDCAYHFRTRRAFLSQAFDKLSVNGRIALADICFVDGQSNKIATLWAWMIGIPRENMINADEYETMLEDIGYVDVEVEDVTKDVFPGFLAFLRTQGVRWVIVAEIMEKVASSGARYVIVGARKGQSAEQELKRTR</sequence>
<dbReference type="GO" id="GO:0032259">
    <property type="term" value="P:methylation"/>
    <property type="evidence" value="ECO:0007669"/>
    <property type="project" value="UniProtKB-KW"/>
</dbReference>
<evidence type="ECO:0000256" key="4">
    <source>
        <dbReference type="ARBA" id="ARBA00022679"/>
    </source>
</evidence>
<evidence type="ECO:0000313" key="8">
    <source>
        <dbReference type="EMBL" id="TFL06517.1"/>
    </source>
</evidence>
<keyword evidence="4 8" id="KW-0808">Transferase</keyword>
<evidence type="ECO:0000256" key="6">
    <source>
        <dbReference type="ARBA" id="ARBA00047619"/>
    </source>
</evidence>
<dbReference type="Proteomes" id="UP000305067">
    <property type="component" value="Unassembled WGS sequence"/>
</dbReference>
<dbReference type="AlphaFoldDB" id="A0A5C3QYU4"/>
<dbReference type="EC" id="2.1.1.103" evidence="5"/>
<dbReference type="SUPFAM" id="SSF53335">
    <property type="entry name" value="S-adenosyl-L-methionine-dependent methyltransferases"/>
    <property type="match status" value="1"/>
</dbReference>
<comment type="pathway">
    <text evidence="1">Phospholipid metabolism; phosphatidylcholine biosynthesis.</text>
</comment>
<evidence type="ECO:0000256" key="2">
    <source>
        <dbReference type="ARBA" id="ARBA00005189"/>
    </source>
</evidence>
<dbReference type="CDD" id="cd02440">
    <property type="entry name" value="AdoMet_MTases"/>
    <property type="match status" value="1"/>
</dbReference>
<dbReference type="Gene3D" id="3.40.50.150">
    <property type="entry name" value="Vaccinia Virus protein VP39"/>
    <property type="match status" value="1"/>
</dbReference>
<evidence type="ECO:0000256" key="7">
    <source>
        <dbReference type="ARBA" id="ARBA00047841"/>
    </source>
</evidence>
<comment type="pathway">
    <text evidence="2">Lipid metabolism.</text>
</comment>
<proteinExistence type="predicted"/>
<dbReference type="STRING" id="1884261.A0A5C3QYU4"/>
<evidence type="ECO:0000256" key="3">
    <source>
        <dbReference type="ARBA" id="ARBA00022603"/>
    </source>
</evidence>
<dbReference type="OrthoDB" id="61390at2759"/>
<accession>A0A5C3QYU4</accession>
<dbReference type="InterPro" id="IPR029063">
    <property type="entry name" value="SAM-dependent_MTases_sf"/>
</dbReference>
<dbReference type="PANTHER" id="PTHR44307">
    <property type="entry name" value="PHOSPHOETHANOLAMINE METHYLTRANSFERASE"/>
    <property type="match status" value="1"/>
</dbReference>
<comment type="catalytic activity">
    <reaction evidence="7">
        <text>N-methylethanolamine phosphate + S-adenosyl-L-methionine = N,N-dimethylethanolamine phosphate + S-adenosyl-L-homocysteine + H(+)</text>
        <dbReference type="Rhea" id="RHEA:25321"/>
        <dbReference type="ChEBI" id="CHEBI:15378"/>
        <dbReference type="ChEBI" id="CHEBI:57781"/>
        <dbReference type="ChEBI" id="CHEBI:57856"/>
        <dbReference type="ChEBI" id="CHEBI:58641"/>
        <dbReference type="ChEBI" id="CHEBI:59789"/>
        <dbReference type="EC" id="2.1.1.103"/>
    </reaction>
    <physiologicalReaction direction="left-to-right" evidence="7">
        <dbReference type="Rhea" id="RHEA:25322"/>
    </physiologicalReaction>
</comment>
<name>A0A5C3QYU4_9AGAR</name>
<dbReference type="Pfam" id="PF13489">
    <property type="entry name" value="Methyltransf_23"/>
    <property type="match status" value="1"/>
</dbReference>
<keyword evidence="3 8" id="KW-0489">Methyltransferase</keyword>